<accession>S7TW85</accession>
<dbReference type="PATRIC" id="fig|1121405.3.peg.1628"/>
<evidence type="ECO:0000313" key="1">
    <source>
        <dbReference type="EMBL" id="EPR41312.1"/>
    </source>
</evidence>
<gene>
    <name evidence="1" type="ORF">dsmv_2093</name>
</gene>
<reference evidence="1 2" key="1">
    <citation type="journal article" date="2013" name="Genome Announc.">
        <title>Draft genome sequences for three mercury-methylating, sulfate-reducing bacteria.</title>
        <authorList>
            <person name="Brown S.D."/>
            <person name="Hurt R.A.Jr."/>
            <person name="Gilmour C.C."/>
            <person name="Elias D.A."/>
        </authorList>
    </citation>
    <scope>NUCLEOTIDE SEQUENCE [LARGE SCALE GENOMIC DNA]</scope>
    <source>
        <strain evidence="1 2">DSM 2059</strain>
    </source>
</reference>
<dbReference type="eggNOG" id="COG1887">
    <property type="taxonomic scope" value="Bacteria"/>
</dbReference>
<dbReference type="SUPFAM" id="SSF53756">
    <property type="entry name" value="UDP-Glycosyltransferase/glycogen phosphorylase"/>
    <property type="match status" value="1"/>
</dbReference>
<dbReference type="OrthoDB" id="8437129at2"/>
<protein>
    <recommendedName>
        <fullName evidence="3">CDP-glycerol:poly(Glycerophosphate) glycerophosphotransferase</fullName>
    </recommendedName>
</protein>
<comment type="caution">
    <text evidence="1">The sequence shown here is derived from an EMBL/GenBank/DDBJ whole genome shotgun (WGS) entry which is preliminary data.</text>
</comment>
<name>S7TW85_DESML</name>
<evidence type="ECO:0008006" key="3">
    <source>
        <dbReference type="Google" id="ProtNLM"/>
    </source>
</evidence>
<dbReference type="STRING" id="897.B2D07_06615"/>
<dbReference type="AlphaFoldDB" id="S7TW85"/>
<keyword evidence="2" id="KW-1185">Reference proteome</keyword>
<proteinExistence type="predicted"/>
<dbReference type="Gene3D" id="3.40.50.12580">
    <property type="match status" value="1"/>
</dbReference>
<dbReference type="Proteomes" id="UP000014977">
    <property type="component" value="Unassembled WGS sequence"/>
</dbReference>
<dbReference type="EMBL" id="ATHJ01000076">
    <property type="protein sequence ID" value="EPR41312.1"/>
    <property type="molecule type" value="Genomic_DNA"/>
</dbReference>
<sequence length="392" mass="45226">MLRVGFLFNHYFPHQVPHAVPYAFELSKKYRNIEVLVACSSTREMTFAKRIGSLYPGHRCTFQLLSTPWYYGCIDPVVSKWKFLRKKMVLRHNLSFFRGLDALVSPERNCMKLRTRYGITDLIMIHTRHGAGDREGGFDDKSGAFDFTLLPGRKYVDQLQRLGYLSDDRYAVIGWPKFEVVQGLKPERPRLFRNDRPIVVYNPHFDQSVSSWKPMGLDVLDFFAENRAFNLIFAPHVVLFKRSRRHRASLPRKYRRLPNIHIDTGSDASIDMTYMLGADVYLGDVSSQVYEFLLKPRPCIFLNGHQVAWQNNPYYRHWGLGRVVDSVRPGLGEALSQAFNTHPEFLESQQKAFAYTFHTAPGSTAAERGAVAIAEFLLDTRKENHLNPVCRG</sequence>
<dbReference type="InterPro" id="IPR043148">
    <property type="entry name" value="TagF_C"/>
</dbReference>
<evidence type="ECO:0000313" key="2">
    <source>
        <dbReference type="Proteomes" id="UP000014977"/>
    </source>
</evidence>
<organism evidence="1 2">
    <name type="scientific">Desulfococcus multivorans DSM 2059</name>
    <dbReference type="NCBI Taxonomy" id="1121405"/>
    <lineage>
        <taxon>Bacteria</taxon>
        <taxon>Pseudomonadati</taxon>
        <taxon>Thermodesulfobacteriota</taxon>
        <taxon>Desulfobacteria</taxon>
        <taxon>Desulfobacterales</taxon>
        <taxon>Desulfococcaceae</taxon>
        <taxon>Desulfococcus</taxon>
    </lineage>
</organism>
<dbReference type="RefSeq" id="WP_020876524.1">
    <property type="nucleotide sequence ID" value="NZ_ATHJ01000076.1"/>
</dbReference>